<protein>
    <submittedName>
        <fullName evidence="2">Uncharacterized protein</fullName>
    </submittedName>
</protein>
<name>A5B8J6_VITVI</name>
<proteinExistence type="predicted"/>
<accession>A5B8J6</accession>
<dbReference type="EMBL" id="AM450406">
    <property type="protein sequence ID" value="CAN74288.1"/>
    <property type="molecule type" value="Genomic_DNA"/>
</dbReference>
<feature type="compositionally biased region" description="Low complexity" evidence="1">
    <location>
        <begin position="22"/>
        <end position="35"/>
    </location>
</feature>
<evidence type="ECO:0000313" key="2">
    <source>
        <dbReference type="EMBL" id="CAN74288.1"/>
    </source>
</evidence>
<dbReference type="AlphaFoldDB" id="A5B8J6"/>
<sequence>MAQPVESDEEPVDRQLNRSRSRSTPSSTGRGPGRPLAQPVQVWVGPQLNRSMLQKNSIFLLERLFNRSRLNLNRSRLNLNRSRLNLNWLRSS</sequence>
<evidence type="ECO:0000256" key="1">
    <source>
        <dbReference type="SAM" id="MobiDB-lite"/>
    </source>
</evidence>
<feature type="compositionally biased region" description="Acidic residues" evidence="1">
    <location>
        <begin position="1"/>
        <end position="11"/>
    </location>
</feature>
<organism evidence="2">
    <name type="scientific">Vitis vinifera</name>
    <name type="common">Grape</name>
    <dbReference type="NCBI Taxonomy" id="29760"/>
    <lineage>
        <taxon>Eukaryota</taxon>
        <taxon>Viridiplantae</taxon>
        <taxon>Streptophyta</taxon>
        <taxon>Embryophyta</taxon>
        <taxon>Tracheophyta</taxon>
        <taxon>Spermatophyta</taxon>
        <taxon>Magnoliopsida</taxon>
        <taxon>eudicotyledons</taxon>
        <taxon>Gunneridae</taxon>
        <taxon>Pentapetalae</taxon>
        <taxon>rosids</taxon>
        <taxon>Vitales</taxon>
        <taxon>Vitaceae</taxon>
        <taxon>Viteae</taxon>
        <taxon>Vitis</taxon>
    </lineage>
</organism>
<feature type="region of interest" description="Disordered" evidence="1">
    <location>
        <begin position="1"/>
        <end position="38"/>
    </location>
</feature>
<reference evidence="2" key="1">
    <citation type="journal article" date="2007" name="PLoS ONE">
        <title>The first genome sequence of an elite grapevine cultivar (Pinot noir Vitis vinifera L.): coping with a highly heterozygous genome.</title>
        <authorList>
            <person name="Velasco R."/>
            <person name="Zharkikh A."/>
            <person name="Troggio M."/>
            <person name="Cartwright D.A."/>
            <person name="Cestaro A."/>
            <person name="Pruss D."/>
            <person name="Pindo M."/>
            <person name="FitzGerald L.M."/>
            <person name="Vezzulli S."/>
            <person name="Reid J."/>
            <person name="Malacarne G."/>
            <person name="Iliev D."/>
            <person name="Coppola G."/>
            <person name="Wardell B."/>
            <person name="Micheletti D."/>
            <person name="Macalma T."/>
            <person name="Facci M."/>
            <person name="Mitchell J.T."/>
            <person name="Perazzolli M."/>
            <person name="Eldredge G."/>
            <person name="Gatto P."/>
            <person name="Oyzerski R."/>
            <person name="Moretto M."/>
            <person name="Gutin N."/>
            <person name="Stefanini M."/>
            <person name="Chen Y."/>
            <person name="Segala C."/>
            <person name="Davenport C."/>
            <person name="Dematte L."/>
            <person name="Mraz A."/>
            <person name="Battilana J."/>
            <person name="Stormo K."/>
            <person name="Costa F."/>
            <person name="Tao Q."/>
            <person name="Si-Ammour A."/>
            <person name="Harkins T."/>
            <person name="Lackey A."/>
            <person name="Perbost C."/>
            <person name="Taillon B."/>
            <person name="Stella A."/>
            <person name="Solovyev V."/>
            <person name="Fawcett J.A."/>
            <person name="Sterck L."/>
            <person name="Vandepoele K."/>
            <person name="Grando S.M."/>
            <person name="Toppo S."/>
            <person name="Moser C."/>
            <person name="Lanchbury J."/>
            <person name="Bogden R."/>
            <person name="Skolnick M."/>
            <person name="Sgaramella V."/>
            <person name="Bhatnagar S.K."/>
            <person name="Fontana P."/>
            <person name="Gutin A."/>
            <person name="Van de Peer Y."/>
            <person name="Salamini F."/>
            <person name="Viola R."/>
        </authorList>
    </citation>
    <scope>NUCLEOTIDE SEQUENCE</scope>
</reference>
<gene>
    <name evidence="2" type="ORF">VITISV_036412</name>
</gene>